<comment type="similarity">
    <text evidence="2">Belongs to the mitochondrion-specific ribosomal protein mL49 family.</text>
</comment>
<keyword evidence="4" id="KW-0496">Mitochondrion</keyword>
<dbReference type="PANTHER" id="PTHR13477:SF0">
    <property type="entry name" value="LARGE RIBOSOMAL SUBUNIT PROTEIN ML49"/>
    <property type="match status" value="1"/>
</dbReference>
<dbReference type="GO" id="GO:0003743">
    <property type="term" value="F:translation initiation factor activity"/>
    <property type="evidence" value="ECO:0007669"/>
    <property type="project" value="InterPro"/>
</dbReference>
<dbReference type="AlphaFoldDB" id="A0AAE0LYT5"/>
<evidence type="ECO:0000256" key="4">
    <source>
        <dbReference type="ARBA" id="ARBA00023128"/>
    </source>
</evidence>
<dbReference type="Proteomes" id="UP001283341">
    <property type="component" value="Unassembled WGS sequence"/>
</dbReference>
<feature type="region of interest" description="Disordered" evidence="7">
    <location>
        <begin position="44"/>
        <end position="118"/>
    </location>
</feature>
<dbReference type="EMBL" id="JAUEDM010000008">
    <property type="protein sequence ID" value="KAK3312901.1"/>
    <property type="molecule type" value="Genomic_DNA"/>
</dbReference>
<keyword evidence="9" id="KW-1185">Reference proteome</keyword>
<evidence type="ECO:0000256" key="3">
    <source>
        <dbReference type="ARBA" id="ARBA00022980"/>
    </source>
</evidence>
<reference evidence="8" key="2">
    <citation type="submission" date="2023-06" db="EMBL/GenBank/DDBJ databases">
        <authorList>
            <consortium name="Lawrence Berkeley National Laboratory"/>
            <person name="Haridas S."/>
            <person name="Hensen N."/>
            <person name="Bonometti L."/>
            <person name="Westerberg I."/>
            <person name="Brannstrom I.O."/>
            <person name="Guillou S."/>
            <person name="Cros-Aarteil S."/>
            <person name="Calhoun S."/>
            <person name="Kuo A."/>
            <person name="Mondo S."/>
            <person name="Pangilinan J."/>
            <person name="Riley R."/>
            <person name="Labutti K."/>
            <person name="Andreopoulos B."/>
            <person name="Lipzen A."/>
            <person name="Chen C."/>
            <person name="Yanf M."/>
            <person name="Daum C."/>
            <person name="Ng V."/>
            <person name="Clum A."/>
            <person name="Steindorff A."/>
            <person name="Ohm R."/>
            <person name="Martin F."/>
            <person name="Silar P."/>
            <person name="Natvig D."/>
            <person name="Lalanne C."/>
            <person name="Gautier V."/>
            <person name="Ament-Velasquez S.L."/>
            <person name="Kruys A."/>
            <person name="Hutchinson M.I."/>
            <person name="Powell A.J."/>
            <person name="Barry K."/>
            <person name="Miller A.N."/>
            <person name="Grigoriev I.V."/>
            <person name="Debuchy R."/>
            <person name="Gladieux P."/>
            <person name="Thoren M.H."/>
            <person name="Johannesson H."/>
        </authorList>
    </citation>
    <scope>NUCLEOTIDE SEQUENCE</scope>
    <source>
        <strain evidence="8">CBS 118394</strain>
    </source>
</reference>
<dbReference type="Pfam" id="PF05046">
    <property type="entry name" value="Img2"/>
    <property type="match status" value="1"/>
</dbReference>
<evidence type="ECO:0000256" key="5">
    <source>
        <dbReference type="ARBA" id="ARBA00023274"/>
    </source>
</evidence>
<dbReference type="InterPro" id="IPR007740">
    <property type="entry name" value="Ribosomal_mL49"/>
</dbReference>
<proteinExistence type="inferred from homology"/>
<dbReference type="Gene3D" id="3.30.780.10">
    <property type="entry name" value="SUI1-like domain"/>
    <property type="match status" value="1"/>
</dbReference>
<dbReference type="GO" id="GO:0003735">
    <property type="term" value="F:structural constituent of ribosome"/>
    <property type="evidence" value="ECO:0007669"/>
    <property type="project" value="InterPro"/>
</dbReference>
<comment type="caution">
    <text evidence="8">The sequence shown here is derived from an EMBL/GenBank/DDBJ whole genome shotgun (WGS) entry which is preliminary data.</text>
</comment>
<comment type="subcellular location">
    <subcellularLocation>
        <location evidence="1">Mitochondrion</location>
    </subcellularLocation>
</comment>
<sequence>MLRPNTICRASPSQLRCLLTAQIPAITTTPSLLQNQTVSIRAKSTINKHARPKHGERALQAMAAAAATQTPEGDASSKRTRSAKSSKTTTKPTEQTIPVQPAAEAPSRPPPPFLVNRTPSNNLPIYLVKKRGGNKKLTLIRKLEGDRSTLAKWLAEDFNLDKGKVYVKAPAMHVEVEGDYVAQVKGWLEARGF</sequence>
<evidence type="ECO:0000256" key="2">
    <source>
        <dbReference type="ARBA" id="ARBA00005677"/>
    </source>
</evidence>
<evidence type="ECO:0000313" key="9">
    <source>
        <dbReference type="Proteomes" id="UP001283341"/>
    </source>
</evidence>
<keyword evidence="3 8" id="KW-0689">Ribosomal protein</keyword>
<dbReference type="PANTHER" id="PTHR13477">
    <property type="entry name" value="MITOCHONDRIAL 39S RIBOSOMAL PROTEIN L49"/>
    <property type="match status" value="1"/>
</dbReference>
<protein>
    <recommendedName>
        <fullName evidence="6">Large ribosomal subunit protein mL49</fullName>
    </recommendedName>
</protein>
<name>A0AAE0LYT5_9PEZI</name>
<feature type="compositionally biased region" description="Low complexity" evidence="7">
    <location>
        <begin position="58"/>
        <end position="67"/>
    </location>
</feature>
<keyword evidence="5" id="KW-0687">Ribonucleoprotein</keyword>
<accession>A0AAE0LYT5</accession>
<dbReference type="InterPro" id="IPR036877">
    <property type="entry name" value="SUI1_dom_sf"/>
</dbReference>
<evidence type="ECO:0000313" key="8">
    <source>
        <dbReference type="EMBL" id="KAK3312901.1"/>
    </source>
</evidence>
<evidence type="ECO:0000256" key="7">
    <source>
        <dbReference type="SAM" id="MobiDB-lite"/>
    </source>
</evidence>
<organism evidence="8 9">
    <name type="scientific">Apodospora peruviana</name>
    <dbReference type="NCBI Taxonomy" id="516989"/>
    <lineage>
        <taxon>Eukaryota</taxon>
        <taxon>Fungi</taxon>
        <taxon>Dikarya</taxon>
        <taxon>Ascomycota</taxon>
        <taxon>Pezizomycotina</taxon>
        <taxon>Sordariomycetes</taxon>
        <taxon>Sordariomycetidae</taxon>
        <taxon>Sordariales</taxon>
        <taxon>Lasiosphaeriaceae</taxon>
        <taxon>Apodospora</taxon>
    </lineage>
</organism>
<evidence type="ECO:0000256" key="6">
    <source>
        <dbReference type="ARBA" id="ARBA00035191"/>
    </source>
</evidence>
<dbReference type="GO" id="GO:0005762">
    <property type="term" value="C:mitochondrial large ribosomal subunit"/>
    <property type="evidence" value="ECO:0007669"/>
    <property type="project" value="TreeGrafter"/>
</dbReference>
<gene>
    <name evidence="8" type="ORF">B0H66DRAFT_569152</name>
</gene>
<dbReference type="SUPFAM" id="SSF55159">
    <property type="entry name" value="eIF1-like"/>
    <property type="match status" value="1"/>
</dbReference>
<reference evidence="8" key="1">
    <citation type="journal article" date="2023" name="Mol. Phylogenet. Evol.">
        <title>Genome-scale phylogeny and comparative genomics of the fungal order Sordariales.</title>
        <authorList>
            <person name="Hensen N."/>
            <person name="Bonometti L."/>
            <person name="Westerberg I."/>
            <person name="Brannstrom I.O."/>
            <person name="Guillou S."/>
            <person name="Cros-Aarteil S."/>
            <person name="Calhoun S."/>
            <person name="Haridas S."/>
            <person name="Kuo A."/>
            <person name="Mondo S."/>
            <person name="Pangilinan J."/>
            <person name="Riley R."/>
            <person name="LaButti K."/>
            <person name="Andreopoulos B."/>
            <person name="Lipzen A."/>
            <person name="Chen C."/>
            <person name="Yan M."/>
            <person name="Daum C."/>
            <person name="Ng V."/>
            <person name="Clum A."/>
            <person name="Steindorff A."/>
            <person name="Ohm R.A."/>
            <person name="Martin F."/>
            <person name="Silar P."/>
            <person name="Natvig D.O."/>
            <person name="Lalanne C."/>
            <person name="Gautier V."/>
            <person name="Ament-Velasquez S.L."/>
            <person name="Kruys A."/>
            <person name="Hutchinson M.I."/>
            <person name="Powell A.J."/>
            <person name="Barry K."/>
            <person name="Miller A.N."/>
            <person name="Grigoriev I.V."/>
            <person name="Debuchy R."/>
            <person name="Gladieux P."/>
            <person name="Hiltunen Thoren M."/>
            <person name="Johannesson H."/>
        </authorList>
    </citation>
    <scope>NUCLEOTIDE SEQUENCE</scope>
    <source>
        <strain evidence="8">CBS 118394</strain>
    </source>
</reference>
<evidence type="ECO:0000256" key="1">
    <source>
        <dbReference type="ARBA" id="ARBA00004173"/>
    </source>
</evidence>